<dbReference type="EMBL" id="AZST01001507">
    <property type="protein sequence ID" value="KEP45774.1"/>
    <property type="molecule type" value="Genomic_DNA"/>
</dbReference>
<organism evidence="1 2">
    <name type="scientific">Rhizoctonia solani 123E</name>
    <dbReference type="NCBI Taxonomy" id="1423351"/>
    <lineage>
        <taxon>Eukaryota</taxon>
        <taxon>Fungi</taxon>
        <taxon>Dikarya</taxon>
        <taxon>Basidiomycota</taxon>
        <taxon>Agaricomycotina</taxon>
        <taxon>Agaricomycetes</taxon>
        <taxon>Cantharellales</taxon>
        <taxon>Ceratobasidiaceae</taxon>
        <taxon>Rhizoctonia</taxon>
    </lineage>
</organism>
<dbReference type="Proteomes" id="UP000027456">
    <property type="component" value="Unassembled WGS sequence"/>
</dbReference>
<reference evidence="1 2" key="1">
    <citation type="submission" date="2013-12" db="EMBL/GenBank/DDBJ databases">
        <authorList>
            <person name="Cubeta M."/>
            <person name="Pakala S."/>
            <person name="Fedorova N."/>
            <person name="Thomas E."/>
            <person name="Dean R."/>
            <person name="Jabaji S."/>
            <person name="Neate S."/>
            <person name="Toda T."/>
            <person name="Tavantzis S."/>
            <person name="Vilgalys R."/>
            <person name="Bharathan N."/>
            <person name="Pakala S."/>
            <person name="Losada L.S."/>
            <person name="Zafar N."/>
            <person name="Nierman W."/>
        </authorList>
    </citation>
    <scope>NUCLEOTIDE SEQUENCE [LARGE SCALE GENOMIC DNA]</scope>
    <source>
        <strain evidence="1 2">123E</strain>
    </source>
</reference>
<dbReference type="HOGENOM" id="CLU_2813835_0_0_1"/>
<accession>A0A074RGA7</accession>
<sequence>MIWDRPIPCYHDVPIQVDYSDLYDTFAFFFGTLNELPGRGDILPKISVLKPTGLVSNSGDQKIYELI</sequence>
<evidence type="ECO:0000313" key="1">
    <source>
        <dbReference type="EMBL" id="KEP45774.1"/>
    </source>
</evidence>
<gene>
    <name evidence="1" type="ORF">V565_242480</name>
</gene>
<name>A0A074RGA7_9AGAM</name>
<keyword evidence="2" id="KW-1185">Reference proteome</keyword>
<proteinExistence type="predicted"/>
<dbReference type="AlphaFoldDB" id="A0A074RGA7"/>
<comment type="caution">
    <text evidence="1">The sequence shown here is derived from an EMBL/GenBank/DDBJ whole genome shotgun (WGS) entry which is preliminary data.</text>
</comment>
<evidence type="ECO:0000313" key="2">
    <source>
        <dbReference type="Proteomes" id="UP000027456"/>
    </source>
</evidence>
<protein>
    <submittedName>
        <fullName evidence="1">Uncharacterized protein</fullName>
    </submittedName>
</protein>
<dbReference type="OrthoDB" id="2685885at2759"/>